<dbReference type="Proteomes" id="UP001187192">
    <property type="component" value="Unassembled WGS sequence"/>
</dbReference>
<evidence type="ECO:0000256" key="1">
    <source>
        <dbReference type="SAM" id="MobiDB-lite"/>
    </source>
</evidence>
<protein>
    <submittedName>
        <fullName evidence="2">Uncharacterized protein</fullName>
    </submittedName>
</protein>
<proteinExistence type="predicted"/>
<evidence type="ECO:0000313" key="2">
    <source>
        <dbReference type="EMBL" id="GMN35430.1"/>
    </source>
</evidence>
<name>A0AA87ZNB3_FICCA</name>
<keyword evidence="3" id="KW-1185">Reference proteome</keyword>
<accession>A0AA87ZNB3</accession>
<evidence type="ECO:0000313" key="3">
    <source>
        <dbReference type="Proteomes" id="UP001187192"/>
    </source>
</evidence>
<dbReference type="AlphaFoldDB" id="A0AA87ZNB3"/>
<sequence>MKEQWTRRPSESEECFWGQAAKPTRCLQIAERETHALPPSMPGARTTTSTLSSPPFGTRPRKEYNY</sequence>
<gene>
    <name evidence="2" type="ORF">TIFTF001_005297</name>
</gene>
<feature type="region of interest" description="Disordered" evidence="1">
    <location>
        <begin position="32"/>
        <end position="66"/>
    </location>
</feature>
<reference evidence="2" key="1">
    <citation type="submission" date="2023-07" db="EMBL/GenBank/DDBJ databases">
        <title>draft genome sequence of fig (Ficus carica).</title>
        <authorList>
            <person name="Takahashi T."/>
            <person name="Nishimura K."/>
        </authorList>
    </citation>
    <scope>NUCLEOTIDE SEQUENCE</scope>
</reference>
<feature type="compositionally biased region" description="Polar residues" evidence="1">
    <location>
        <begin position="45"/>
        <end position="55"/>
    </location>
</feature>
<organism evidence="2 3">
    <name type="scientific">Ficus carica</name>
    <name type="common">Common fig</name>
    <dbReference type="NCBI Taxonomy" id="3494"/>
    <lineage>
        <taxon>Eukaryota</taxon>
        <taxon>Viridiplantae</taxon>
        <taxon>Streptophyta</taxon>
        <taxon>Embryophyta</taxon>
        <taxon>Tracheophyta</taxon>
        <taxon>Spermatophyta</taxon>
        <taxon>Magnoliopsida</taxon>
        <taxon>eudicotyledons</taxon>
        <taxon>Gunneridae</taxon>
        <taxon>Pentapetalae</taxon>
        <taxon>rosids</taxon>
        <taxon>fabids</taxon>
        <taxon>Rosales</taxon>
        <taxon>Moraceae</taxon>
        <taxon>Ficeae</taxon>
        <taxon>Ficus</taxon>
    </lineage>
</organism>
<dbReference type="EMBL" id="BTGU01000005">
    <property type="protein sequence ID" value="GMN35430.1"/>
    <property type="molecule type" value="Genomic_DNA"/>
</dbReference>
<comment type="caution">
    <text evidence="2">The sequence shown here is derived from an EMBL/GenBank/DDBJ whole genome shotgun (WGS) entry which is preliminary data.</text>
</comment>